<organism evidence="12 13">
    <name type="scientific">Sphingomonas floccifaciens</name>
    <dbReference type="NCBI Taxonomy" id="1844115"/>
    <lineage>
        <taxon>Bacteria</taxon>
        <taxon>Pseudomonadati</taxon>
        <taxon>Pseudomonadota</taxon>
        <taxon>Alphaproteobacteria</taxon>
        <taxon>Sphingomonadales</taxon>
        <taxon>Sphingomonadaceae</taxon>
        <taxon>Sphingomonas</taxon>
    </lineage>
</organism>
<evidence type="ECO:0000313" key="12">
    <source>
        <dbReference type="EMBL" id="MFD1789083.1"/>
    </source>
</evidence>
<dbReference type="InterPro" id="IPR034746">
    <property type="entry name" value="POTRA"/>
</dbReference>
<dbReference type="Proteomes" id="UP001597283">
    <property type="component" value="Unassembled WGS sequence"/>
</dbReference>
<proteinExistence type="inferred from homology"/>
<feature type="transmembrane region" description="Helical" evidence="9">
    <location>
        <begin position="50"/>
        <end position="69"/>
    </location>
</feature>
<evidence type="ECO:0000256" key="2">
    <source>
        <dbReference type="ARBA" id="ARBA00022475"/>
    </source>
</evidence>
<evidence type="ECO:0000256" key="10">
    <source>
        <dbReference type="SAM" id="MobiDB-lite"/>
    </source>
</evidence>
<comment type="function">
    <text evidence="9">Essential cell division protein.</text>
</comment>
<dbReference type="PANTHER" id="PTHR35851:SF1">
    <property type="entry name" value="CELL DIVISION PROTEIN FTSQ"/>
    <property type="match status" value="1"/>
</dbReference>
<dbReference type="RefSeq" id="WP_380941450.1">
    <property type="nucleotide sequence ID" value="NZ_JBHUFC010000006.1"/>
</dbReference>
<dbReference type="PROSITE" id="PS51779">
    <property type="entry name" value="POTRA"/>
    <property type="match status" value="1"/>
</dbReference>
<protein>
    <recommendedName>
        <fullName evidence="9">Cell division protein FtsQ</fullName>
    </recommendedName>
</protein>
<evidence type="ECO:0000256" key="7">
    <source>
        <dbReference type="ARBA" id="ARBA00023136"/>
    </source>
</evidence>
<evidence type="ECO:0000256" key="4">
    <source>
        <dbReference type="ARBA" id="ARBA00022618"/>
    </source>
</evidence>
<evidence type="ECO:0000256" key="6">
    <source>
        <dbReference type="ARBA" id="ARBA00022989"/>
    </source>
</evidence>
<keyword evidence="2 9" id="KW-1003">Cell membrane</keyword>
<dbReference type="Pfam" id="PF08478">
    <property type="entry name" value="POTRA_1"/>
    <property type="match status" value="1"/>
</dbReference>
<sequence>MSRPPAKRTLKRRPQAGRGGRKPAKKVGLLDKAVAAIPVSEQTLRKATGWSMFAGALAVLIAMAAWLGIPGTIGIALAETVGRAGLKVDRIEVTGNSRMDRMTIYAVALDQRSRAMPLIDLEGVRNRLLDYPWIADARVSRRLPDMLVIDIVEREPVAIWQNHGQLMLIDVTGKPLEPVSPDAMPPLPLVIGDGANEREPQYQTLMNAAPQFKRLVKAATWVGDRRWDILFASGEKLSLPEGEDAAAKALEKFAQLDARDRLLGRGYLSFDLRDPTRMVLRLPGGATNAKAITGEGA</sequence>
<gene>
    <name evidence="9" type="primary">ftsQ</name>
    <name evidence="12" type="ORF">ACFSC3_16085</name>
</gene>
<dbReference type="Pfam" id="PF03799">
    <property type="entry name" value="FtsQ_DivIB_C"/>
    <property type="match status" value="1"/>
</dbReference>
<evidence type="ECO:0000256" key="5">
    <source>
        <dbReference type="ARBA" id="ARBA00022692"/>
    </source>
</evidence>
<dbReference type="PANTHER" id="PTHR35851">
    <property type="entry name" value="CELL DIVISION PROTEIN FTSQ"/>
    <property type="match status" value="1"/>
</dbReference>
<comment type="caution">
    <text evidence="12">The sequence shown here is derived from an EMBL/GenBank/DDBJ whole genome shotgun (WGS) entry which is preliminary data.</text>
</comment>
<name>A0ABW4NH45_9SPHN</name>
<dbReference type="GO" id="GO:0051301">
    <property type="term" value="P:cell division"/>
    <property type="evidence" value="ECO:0007669"/>
    <property type="project" value="UniProtKB-KW"/>
</dbReference>
<dbReference type="InterPro" id="IPR026579">
    <property type="entry name" value="FtsQ"/>
</dbReference>
<comment type="similarity">
    <text evidence="9">Belongs to the FtsQ/DivIB family. FtsQ subfamily.</text>
</comment>
<keyword evidence="13" id="KW-1185">Reference proteome</keyword>
<accession>A0ABW4NH45</accession>
<dbReference type="Gene3D" id="3.10.20.310">
    <property type="entry name" value="membrane protein fhac"/>
    <property type="match status" value="1"/>
</dbReference>
<feature type="region of interest" description="Disordered" evidence="10">
    <location>
        <begin position="1"/>
        <end position="24"/>
    </location>
</feature>
<keyword evidence="7 9" id="KW-0472">Membrane</keyword>
<dbReference type="InterPro" id="IPR005548">
    <property type="entry name" value="Cell_div_FtsQ/DivIB_C"/>
</dbReference>
<reference evidence="13" key="1">
    <citation type="journal article" date="2019" name="Int. J. Syst. Evol. Microbiol.">
        <title>The Global Catalogue of Microorganisms (GCM) 10K type strain sequencing project: providing services to taxonomists for standard genome sequencing and annotation.</title>
        <authorList>
            <consortium name="The Broad Institute Genomics Platform"/>
            <consortium name="The Broad Institute Genome Sequencing Center for Infectious Disease"/>
            <person name="Wu L."/>
            <person name="Ma J."/>
        </authorList>
    </citation>
    <scope>NUCLEOTIDE SEQUENCE [LARGE SCALE GENOMIC DNA]</scope>
    <source>
        <strain evidence="13">Q85</strain>
    </source>
</reference>
<evidence type="ECO:0000256" key="3">
    <source>
        <dbReference type="ARBA" id="ARBA00022519"/>
    </source>
</evidence>
<evidence type="ECO:0000256" key="9">
    <source>
        <dbReference type="HAMAP-Rule" id="MF_00911"/>
    </source>
</evidence>
<keyword evidence="5 9" id="KW-0812">Transmembrane</keyword>
<comment type="subcellular location">
    <subcellularLocation>
        <location evidence="9">Cell inner membrane</location>
        <topology evidence="9">Single-pass type II membrane protein</topology>
    </subcellularLocation>
    <subcellularLocation>
        <location evidence="1">Membrane</location>
    </subcellularLocation>
    <text evidence="9">Localizes to the division septum.</text>
</comment>
<keyword evidence="3 9" id="KW-0997">Cell inner membrane</keyword>
<evidence type="ECO:0000313" key="13">
    <source>
        <dbReference type="Proteomes" id="UP001597283"/>
    </source>
</evidence>
<evidence type="ECO:0000259" key="11">
    <source>
        <dbReference type="PROSITE" id="PS51779"/>
    </source>
</evidence>
<evidence type="ECO:0000256" key="8">
    <source>
        <dbReference type="ARBA" id="ARBA00023306"/>
    </source>
</evidence>
<keyword evidence="6 9" id="KW-1133">Transmembrane helix</keyword>
<dbReference type="EMBL" id="JBHUFC010000006">
    <property type="protein sequence ID" value="MFD1789083.1"/>
    <property type="molecule type" value="Genomic_DNA"/>
</dbReference>
<feature type="domain" description="POTRA" evidence="11">
    <location>
        <begin position="86"/>
        <end position="154"/>
    </location>
</feature>
<keyword evidence="4 9" id="KW-0132">Cell division</keyword>
<dbReference type="HAMAP" id="MF_00911">
    <property type="entry name" value="FtsQ_subfam"/>
    <property type="match status" value="1"/>
</dbReference>
<evidence type="ECO:0000256" key="1">
    <source>
        <dbReference type="ARBA" id="ARBA00004370"/>
    </source>
</evidence>
<dbReference type="InterPro" id="IPR013685">
    <property type="entry name" value="POTRA_FtsQ_type"/>
</dbReference>
<keyword evidence="8 9" id="KW-0131">Cell cycle</keyword>